<dbReference type="Proteomes" id="UP001189792">
    <property type="component" value="Unassembled WGS sequence"/>
</dbReference>
<proteinExistence type="predicted"/>
<gene>
    <name evidence="2" type="ORF">R77564_03932</name>
</gene>
<evidence type="ECO:0000313" key="3">
    <source>
        <dbReference type="Proteomes" id="UP001189792"/>
    </source>
</evidence>
<name>A0ABN9KH03_9RALS</name>
<evidence type="ECO:0000313" key="2">
    <source>
        <dbReference type="EMBL" id="CAJ0895852.1"/>
    </source>
</evidence>
<reference evidence="2 3" key="1">
    <citation type="submission" date="2023-07" db="EMBL/GenBank/DDBJ databases">
        <authorList>
            <person name="Peeters C."/>
        </authorList>
    </citation>
    <scope>NUCLEOTIDE SEQUENCE [LARGE SCALE GENOMIC DNA]</scope>
    <source>
        <strain evidence="2 3">LMG 32965</strain>
    </source>
</reference>
<dbReference type="SUPFAM" id="SSF53067">
    <property type="entry name" value="Actin-like ATPase domain"/>
    <property type="match status" value="2"/>
</dbReference>
<comment type="caution">
    <text evidence="2">The sequence shown here is derived from an EMBL/GenBank/DDBJ whole genome shotgun (WGS) entry which is preliminary data.</text>
</comment>
<feature type="domain" description="Actin-like protein N-terminal" evidence="1">
    <location>
        <begin position="15"/>
        <end position="165"/>
    </location>
</feature>
<dbReference type="Gene3D" id="3.30.420.40">
    <property type="match status" value="2"/>
</dbReference>
<dbReference type="EMBL" id="CAUDLI010000009">
    <property type="protein sequence ID" value="CAJ0895852.1"/>
    <property type="molecule type" value="Genomic_DNA"/>
</dbReference>
<sequence>MRTEPSFTNRSTTLGVDVGYSFTKYAFMHDGKITTGSMPSVARRFAETTFESSLEAVGAREADLQIEVNGMKYLVDTTDAEVVPSSIIRTETDDFPTSNEYYALLGTTLVRCQQRYIDELVLGLPLPTYQMHARGLIEKFRGSHDFGRHGTFTIRNVSVLPQPLGAYVFLRSTHPQAFSGDTSCCIVDSGWNTTDTFVSSSSFKVDRARCGGLQGGAAIVLREIAALLQRKHKGRFSNLDRIDRAIVTNKPLMHNGEAIDLQPFLNSALHVTIPIVRSVLTTIKTREDLTVFAAGGAAHYYLPALRETLGGEINVVEQPRFANAVGFLLAGEAALKGKR</sequence>
<dbReference type="RefSeq" id="WP_316887366.1">
    <property type="nucleotide sequence ID" value="NZ_CAUDLI010000009.1"/>
</dbReference>
<organism evidence="2 3">
    <name type="scientific">Ralstonia flatus</name>
    <dbReference type="NCBI Taxonomy" id="3058601"/>
    <lineage>
        <taxon>Bacteria</taxon>
        <taxon>Pseudomonadati</taxon>
        <taxon>Pseudomonadota</taxon>
        <taxon>Betaproteobacteria</taxon>
        <taxon>Burkholderiales</taxon>
        <taxon>Burkholderiaceae</taxon>
        <taxon>Ralstonia</taxon>
    </lineage>
</organism>
<evidence type="ECO:0000259" key="1">
    <source>
        <dbReference type="Pfam" id="PF17989"/>
    </source>
</evidence>
<dbReference type="InterPro" id="IPR043129">
    <property type="entry name" value="ATPase_NBD"/>
</dbReference>
<keyword evidence="3" id="KW-1185">Reference proteome</keyword>
<protein>
    <recommendedName>
        <fullName evidence="1">Actin-like protein N-terminal domain-containing protein</fullName>
    </recommendedName>
</protein>
<dbReference type="InterPro" id="IPR040607">
    <property type="entry name" value="ALP_N"/>
</dbReference>
<accession>A0ABN9KH03</accession>
<dbReference type="Pfam" id="PF17989">
    <property type="entry name" value="ALP_N"/>
    <property type="match status" value="1"/>
</dbReference>